<dbReference type="KEGG" id="afg:AFULGI_00000170"/>
<dbReference type="Proteomes" id="UP000028501">
    <property type="component" value="Chromosome"/>
</dbReference>
<organism evidence="3 4">
    <name type="scientific">Archaeoglobus fulgidus DSM 8774</name>
    <dbReference type="NCBI Taxonomy" id="1344584"/>
    <lineage>
        <taxon>Archaea</taxon>
        <taxon>Methanobacteriati</taxon>
        <taxon>Methanobacteriota</taxon>
        <taxon>Archaeoglobi</taxon>
        <taxon>Archaeoglobales</taxon>
        <taxon>Archaeoglobaceae</taxon>
        <taxon>Archaeoglobus</taxon>
    </lineage>
</organism>
<dbReference type="AlphaFoldDB" id="A0A075WH06"/>
<dbReference type="InterPro" id="IPR002878">
    <property type="entry name" value="ChsH2_C"/>
</dbReference>
<dbReference type="HOGENOM" id="CLU_119412_0_1_2"/>
<proteinExistence type="predicted"/>
<dbReference type="PANTHER" id="PTHR34075">
    <property type="entry name" value="BLR3430 PROTEIN"/>
    <property type="match status" value="1"/>
</dbReference>
<dbReference type="RefSeq" id="WP_048094732.1">
    <property type="nucleotide sequence ID" value="NZ_CP006577.1"/>
</dbReference>
<dbReference type="InterPro" id="IPR022002">
    <property type="entry name" value="ChsH2_Znr"/>
</dbReference>
<dbReference type="Pfam" id="PF01796">
    <property type="entry name" value="OB_ChsH2_C"/>
    <property type="match status" value="1"/>
</dbReference>
<accession>A0A075WH06</accession>
<evidence type="ECO:0000259" key="1">
    <source>
        <dbReference type="Pfam" id="PF01796"/>
    </source>
</evidence>
<name>A0A075WH06_ARCFL</name>
<dbReference type="EMBL" id="CP006577">
    <property type="protein sequence ID" value="AIG96863.1"/>
    <property type="molecule type" value="Genomic_DNA"/>
</dbReference>
<feature type="domain" description="ChsH2 rubredoxin-like zinc ribbon" evidence="2">
    <location>
        <begin position="39"/>
        <end position="72"/>
    </location>
</feature>
<evidence type="ECO:0000313" key="3">
    <source>
        <dbReference type="EMBL" id="AIG96863.1"/>
    </source>
</evidence>
<evidence type="ECO:0000259" key="2">
    <source>
        <dbReference type="Pfam" id="PF12172"/>
    </source>
</evidence>
<gene>
    <name evidence="3" type="ORF">AFULGI_00000170</name>
</gene>
<dbReference type="GeneID" id="24793579"/>
<dbReference type="Pfam" id="PF12172">
    <property type="entry name" value="zf-ChsH2"/>
    <property type="match status" value="1"/>
</dbReference>
<dbReference type="Gene3D" id="6.10.30.10">
    <property type="match status" value="1"/>
</dbReference>
<dbReference type="PANTHER" id="PTHR34075:SF5">
    <property type="entry name" value="BLR3430 PROTEIN"/>
    <property type="match status" value="1"/>
</dbReference>
<feature type="domain" description="ChsH2 C-terminal OB-fold" evidence="1">
    <location>
        <begin position="73"/>
        <end position="138"/>
    </location>
</feature>
<evidence type="ECO:0000313" key="4">
    <source>
        <dbReference type="Proteomes" id="UP000028501"/>
    </source>
</evidence>
<dbReference type="SUPFAM" id="SSF50249">
    <property type="entry name" value="Nucleic acid-binding proteins"/>
    <property type="match status" value="1"/>
</dbReference>
<protein>
    <submittedName>
        <fullName evidence="3">Putative nucleic-acid-binding protein</fullName>
    </submittedName>
</protein>
<dbReference type="InterPro" id="IPR052513">
    <property type="entry name" value="Thioester_dehydratase-like"/>
</dbReference>
<dbReference type="InterPro" id="IPR012340">
    <property type="entry name" value="NA-bd_OB-fold"/>
</dbReference>
<reference evidence="3 4" key="1">
    <citation type="submission" date="2013-07" db="EMBL/GenBank/DDBJ databases">
        <title>Genome of Archaeoglobus fulgidus.</title>
        <authorList>
            <person name="Fiebig A."/>
            <person name="Birkeland N.-K."/>
        </authorList>
    </citation>
    <scope>NUCLEOTIDE SEQUENCE [LARGE SCALE GENOMIC DNA]</scope>
    <source>
        <strain evidence="3 4">DSM 8774</strain>
    </source>
</reference>
<sequence>MKELTVPDTTPLLPIVDPFEQQDSEGPDSTKVYPFYRNLAEGKLTMQRCKSCGRIFYPPQAMCKHCNSTDYEWVEVPKRGKIHAFSALLLGFPMVIEEFAPFVIAVARFGDYPENGVQIVGAMFDVDYSELSIGDEVEWEILKIKGPGEKVRYWYHFRKV</sequence>